<dbReference type="Proteomes" id="UP000320948">
    <property type="component" value="Unassembled WGS sequence"/>
</dbReference>
<comment type="caution">
    <text evidence="1">The sequence shown here is derived from an EMBL/GenBank/DDBJ whole genome shotgun (WGS) entry which is preliminary data.</text>
</comment>
<gene>
    <name evidence="1" type="ORF">DI628_07480</name>
</gene>
<evidence type="ECO:0000313" key="1">
    <source>
        <dbReference type="EMBL" id="TKW60728.1"/>
    </source>
</evidence>
<dbReference type="AlphaFoldDB" id="A0A6N4QZP9"/>
<name>A0A6N4QZP9_BLAVI</name>
<evidence type="ECO:0000313" key="2">
    <source>
        <dbReference type="Proteomes" id="UP000320948"/>
    </source>
</evidence>
<sequence length="240" mass="25092">MRGDSSVIAGVPQAIAVLDLALAGVTSELSDSPFDWLASAKNPSKPVEPASVEARPASVGVEVEEAPKPIYAPLLPDSPLSSQAKPVRKAPPVVAEIPARVWREAEKADVVMVVQGDMPDERCQQLAKAMLASVGLKDKVLGFIGYEGKAAAEMLRAEVSAAGAGQVLVMGQGPLGVLLGRNLGVEGWHAAGGADRLGLEAAVGVTYPLDLLLKQPLFKRLAWQHLLAWGESSIPNNKGD</sequence>
<dbReference type="EMBL" id="VAFM01000002">
    <property type="protein sequence ID" value="TKW60728.1"/>
    <property type="molecule type" value="Genomic_DNA"/>
</dbReference>
<proteinExistence type="predicted"/>
<accession>A0A6N4QZP9</accession>
<reference evidence="1 2" key="1">
    <citation type="journal article" date="2017" name="Nat. Commun.">
        <title>In situ click chemistry generation of cyclooxygenase-2 inhibitors.</title>
        <authorList>
            <person name="Bhardwaj A."/>
            <person name="Kaur J."/>
            <person name="Wuest M."/>
            <person name="Wuest F."/>
        </authorList>
    </citation>
    <scope>NUCLEOTIDE SEQUENCE [LARGE SCALE GENOMIC DNA]</scope>
    <source>
        <strain evidence="1">S2_018_000_R2_106</strain>
    </source>
</reference>
<protein>
    <submittedName>
        <fullName evidence="1">Uncharacterized protein</fullName>
    </submittedName>
</protein>
<organism evidence="1 2">
    <name type="scientific">Blastochloris viridis</name>
    <name type="common">Rhodopseudomonas viridis</name>
    <dbReference type="NCBI Taxonomy" id="1079"/>
    <lineage>
        <taxon>Bacteria</taxon>
        <taxon>Pseudomonadati</taxon>
        <taxon>Pseudomonadota</taxon>
        <taxon>Alphaproteobacteria</taxon>
        <taxon>Hyphomicrobiales</taxon>
        <taxon>Blastochloridaceae</taxon>
        <taxon>Blastochloris</taxon>
    </lineage>
</organism>